<dbReference type="EMBL" id="PNYA01000001">
    <property type="protein sequence ID" value="PMS23694.1"/>
    <property type="molecule type" value="Genomic_DNA"/>
</dbReference>
<sequence>MLRRTRQNGIFAAYFHSSRGGATSGHGARARKRFDSSFDMMPRIYLDPISDSTGDRQAVVARYRTRVDELQSLSISEEGRAPAAM</sequence>
<reference evidence="1 2" key="1">
    <citation type="submission" date="2018-01" db="EMBL/GenBank/DDBJ databases">
        <title>Whole genome analyses suggest that Burkholderia sensu lato contains two further novel genera in the rhizoxinica-symbiotica group Mycetohabitans gen. nov., and Trinickia gen. nov.: implications for the evolution of diazotrophy and nodulation in the Burkholderiaceae.</title>
        <authorList>
            <person name="Estrada-de los Santos P."/>
            <person name="Palmer M."/>
            <person name="Chavez-Ramirez B."/>
            <person name="Beukes C."/>
            <person name="Steenkamp E.T."/>
            <person name="Hirsch A.M."/>
            <person name="Manyaka P."/>
            <person name="Maluk M."/>
            <person name="Lafos M."/>
            <person name="Crook M."/>
            <person name="Gross E."/>
            <person name="Simon M.F."/>
            <person name="Bueno dos Reis Junior F."/>
            <person name="Poole P.S."/>
            <person name="Venter S.N."/>
            <person name="James E.K."/>
        </authorList>
    </citation>
    <scope>NUCLEOTIDE SEQUENCE [LARGE SCALE GENOMIC DNA]</scope>
    <source>
        <strain evidence="1 2">GIMN1.004</strain>
    </source>
</reference>
<accession>A0A2N7W2Q4</accession>
<keyword evidence="2" id="KW-1185">Reference proteome</keyword>
<name>A0A2N7W2Q4_9BURK</name>
<evidence type="ECO:0000313" key="2">
    <source>
        <dbReference type="Proteomes" id="UP000235616"/>
    </source>
</evidence>
<dbReference type="Proteomes" id="UP000235616">
    <property type="component" value="Unassembled WGS sequence"/>
</dbReference>
<dbReference type="AlphaFoldDB" id="A0A2N7W2Q4"/>
<gene>
    <name evidence="1" type="ORF">C0Z18_00470</name>
</gene>
<organism evidence="1 2">
    <name type="scientific">Trinickia dabaoshanensis</name>
    <dbReference type="NCBI Taxonomy" id="564714"/>
    <lineage>
        <taxon>Bacteria</taxon>
        <taxon>Pseudomonadati</taxon>
        <taxon>Pseudomonadota</taxon>
        <taxon>Betaproteobacteria</taxon>
        <taxon>Burkholderiales</taxon>
        <taxon>Burkholderiaceae</taxon>
        <taxon>Trinickia</taxon>
    </lineage>
</organism>
<evidence type="ECO:0000313" key="1">
    <source>
        <dbReference type="EMBL" id="PMS23694.1"/>
    </source>
</evidence>
<proteinExistence type="predicted"/>
<protein>
    <submittedName>
        <fullName evidence="1">Uncharacterized protein</fullName>
    </submittedName>
</protein>
<comment type="caution">
    <text evidence="1">The sequence shown here is derived from an EMBL/GenBank/DDBJ whole genome shotgun (WGS) entry which is preliminary data.</text>
</comment>